<dbReference type="PROSITE" id="PS50132">
    <property type="entry name" value="RGS"/>
    <property type="match status" value="1"/>
</dbReference>
<evidence type="ECO:0000259" key="3">
    <source>
        <dbReference type="PROSITE" id="PS50186"/>
    </source>
</evidence>
<evidence type="ECO:0000256" key="1">
    <source>
        <dbReference type="ARBA" id="ARBA00022700"/>
    </source>
</evidence>
<dbReference type="Gene3D" id="1.10.167.10">
    <property type="entry name" value="Regulator of G-protein Signalling 4, domain 2"/>
    <property type="match status" value="1"/>
</dbReference>
<dbReference type="PANTHER" id="PTHR10845">
    <property type="entry name" value="REGULATOR OF G PROTEIN SIGNALING"/>
    <property type="match status" value="1"/>
</dbReference>
<dbReference type="SUPFAM" id="SSF48097">
    <property type="entry name" value="Regulator of G-protein signaling, RGS"/>
    <property type="match status" value="1"/>
</dbReference>
<dbReference type="PANTHER" id="PTHR10845:SF192">
    <property type="entry name" value="DOUBLE HIT, ISOFORM B"/>
    <property type="match status" value="1"/>
</dbReference>
<organism evidence="4">
    <name type="scientific">Fusarium oxysporum f. sp. conglutinans race 2 54008</name>
    <dbReference type="NCBI Taxonomy" id="1089457"/>
    <lineage>
        <taxon>Eukaryota</taxon>
        <taxon>Fungi</taxon>
        <taxon>Dikarya</taxon>
        <taxon>Ascomycota</taxon>
        <taxon>Pezizomycotina</taxon>
        <taxon>Sordariomycetes</taxon>
        <taxon>Hypocreomycetidae</taxon>
        <taxon>Hypocreales</taxon>
        <taxon>Nectriaceae</taxon>
        <taxon>Fusarium</taxon>
        <taxon>Fusarium oxysporum species complex</taxon>
    </lineage>
</organism>
<dbReference type="SUPFAM" id="SSF46785">
    <property type="entry name" value="Winged helix' DNA-binding domain"/>
    <property type="match status" value="1"/>
</dbReference>
<dbReference type="Pfam" id="PF25889">
    <property type="entry name" value="WHD_Fungal_DR"/>
    <property type="match status" value="1"/>
</dbReference>
<dbReference type="EMBL" id="KK034501">
    <property type="protein sequence ID" value="EXL63979.1"/>
    <property type="molecule type" value="Genomic_DNA"/>
</dbReference>
<dbReference type="Pfam" id="PF00615">
    <property type="entry name" value="RGS"/>
    <property type="match status" value="1"/>
</dbReference>
<dbReference type="GO" id="GO:0035556">
    <property type="term" value="P:intracellular signal transduction"/>
    <property type="evidence" value="ECO:0007669"/>
    <property type="project" value="InterPro"/>
</dbReference>
<protein>
    <recommendedName>
        <fullName evidence="5">Developmental regulator flbA</fullName>
    </recommendedName>
</protein>
<dbReference type="InterPro" id="IPR000591">
    <property type="entry name" value="DEP_dom"/>
</dbReference>
<dbReference type="OrthoDB" id="196547at2759"/>
<dbReference type="InterPro" id="IPR016137">
    <property type="entry name" value="RGS"/>
</dbReference>
<dbReference type="Gene3D" id="1.10.10.10">
    <property type="entry name" value="Winged helix-like DNA-binding domain superfamily/Winged helix DNA-binding domain"/>
    <property type="match status" value="1"/>
</dbReference>
<dbReference type="InterPro" id="IPR036388">
    <property type="entry name" value="WH-like_DNA-bd_sf"/>
</dbReference>
<dbReference type="GO" id="GO:0009968">
    <property type="term" value="P:negative regulation of signal transduction"/>
    <property type="evidence" value="ECO:0007669"/>
    <property type="project" value="UniProtKB-KW"/>
</dbReference>
<gene>
    <name evidence="4" type="ORF">FOPG_19751</name>
</gene>
<proteinExistence type="predicted"/>
<feature type="domain" description="RGS" evidence="2">
    <location>
        <begin position="230"/>
        <end position="358"/>
    </location>
</feature>
<dbReference type="InterPro" id="IPR036390">
    <property type="entry name" value="WH_DNA-bd_sf"/>
</dbReference>
<dbReference type="AlphaFoldDB" id="X0HS19"/>
<dbReference type="InterPro" id="IPR044926">
    <property type="entry name" value="RGS_subdomain_2"/>
</dbReference>
<feature type="domain" description="DEP" evidence="3">
    <location>
        <begin position="107"/>
        <end position="193"/>
    </location>
</feature>
<evidence type="ECO:0000313" key="4">
    <source>
        <dbReference type="EMBL" id="EXL63979.1"/>
    </source>
</evidence>
<evidence type="ECO:0000259" key="2">
    <source>
        <dbReference type="PROSITE" id="PS50132"/>
    </source>
</evidence>
<sequence>MRDPSNPSSIITTTITSTFSMAKGVARSTCQRFVEARLIESAGGNHRVGLFLHPASPPRTRPQTDKLIHDQDTIDVIFRRFVSAGGPNFKSSVKPAGSDLLQDYRDGLGGVKMAAELMVNGKKYRDTRTGKATRDWLMDYSTVMDKRETVEVAALFVEYELVEPVAQDWTDMSQNPGCNIFQPTEYAIYQFMQRGRDFINGSGLRGRISEREVGAISQRNGITVGSSTQRLNEILNDPAVRLLFREQLRDTHCEENLSFYQDVHEFLPRCKAATRAAQKARHLNAMDSVKEIMAHAYGIYNAYLAPGSPCELNIDHQLRNNLATWMTKVVDWDIAMIYPLQEAMSLFEDAQTAVLELMASVSSAQRLPLSPTY</sequence>
<dbReference type="InterPro" id="IPR036305">
    <property type="entry name" value="RGS_sf"/>
</dbReference>
<dbReference type="CDD" id="cd04450">
    <property type="entry name" value="DEP_RGS7-like"/>
    <property type="match status" value="1"/>
</dbReference>
<keyword evidence="1" id="KW-0734">Signal transduction inhibitor</keyword>
<evidence type="ECO:0008006" key="5">
    <source>
        <dbReference type="Google" id="ProtNLM"/>
    </source>
</evidence>
<dbReference type="SMART" id="SM00315">
    <property type="entry name" value="RGS"/>
    <property type="match status" value="1"/>
</dbReference>
<dbReference type="Pfam" id="PF00610">
    <property type="entry name" value="DEP"/>
    <property type="match status" value="1"/>
</dbReference>
<reference evidence="4" key="2">
    <citation type="submission" date="2014-03" db="EMBL/GenBank/DDBJ databases">
        <title>The Genome Annotation of Fusarium oxysporum PHW808.</title>
        <authorList>
            <consortium name="The Broad Institute Genomics Platform"/>
            <person name="Ma L.-J."/>
            <person name="Corby-Kistler H."/>
            <person name="Broz K."/>
            <person name="Gale L.R."/>
            <person name="Jonkers W."/>
            <person name="O'Donnell K."/>
            <person name="Ploetz R."/>
            <person name="Steinberg C."/>
            <person name="Schwartz D.C."/>
            <person name="VanEtten H."/>
            <person name="Zhou S."/>
            <person name="Young S.K."/>
            <person name="Zeng Q."/>
            <person name="Gargeya S."/>
            <person name="Fitzgerald M."/>
            <person name="Abouelleil A."/>
            <person name="Alvarado L."/>
            <person name="Chapman S.B."/>
            <person name="Gainer-Dewar J."/>
            <person name="Goldberg J."/>
            <person name="Griggs A."/>
            <person name="Gujja S."/>
            <person name="Hansen M."/>
            <person name="Howarth C."/>
            <person name="Imamovic A."/>
            <person name="Ireland A."/>
            <person name="Larimer J."/>
            <person name="McCowan C."/>
            <person name="Murphy C."/>
            <person name="Pearson M."/>
            <person name="Poon T.W."/>
            <person name="Priest M."/>
            <person name="Roberts A."/>
            <person name="Saif S."/>
            <person name="Shea T."/>
            <person name="Sykes S."/>
            <person name="Wortman J."/>
            <person name="Nusbaum C."/>
            <person name="Birren B."/>
        </authorList>
    </citation>
    <scope>NUCLEOTIDE SEQUENCE</scope>
    <source>
        <strain evidence="4">54008</strain>
    </source>
</reference>
<name>X0HS19_FUSOX</name>
<dbReference type="InterPro" id="IPR058855">
    <property type="entry name" value="RGS1/SST2-like_Fungal-DR"/>
</dbReference>
<dbReference type="PROSITE" id="PS50186">
    <property type="entry name" value="DEP"/>
    <property type="match status" value="1"/>
</dbReference>
<dbReference type="Proteomes" id="UP000030676">
    <property type="component" value="Unassembled WGS sequence"/>
</dbReference>
<reference evidence="4" key="1">
    <citation type="submission" date="2011-11" db="EMBL/GenBank/DDBJ databases">
        <title>The Genome Sequence of Fusarium oxysporum PHW808.</title>
        <authorList>
            <consortium name="The Broad Institute Genome Sequencing Platform"/>
            <person name="Ma L.-J."/>
            <person name="Gale L.R."/>
            <person name="Schwartz D.C."/>
            <person name="Zhou S."/>
            <person name="Corby-Kistler H."/>
            <person name="Young S.K."/>
            <person name="Zeng Q."/>
            <person name="Gargeya S."/>
            <person name="Fitzgerald M."/>
            <person name="Haas B."/>
            <person name="Abouelleil A."/>
            <person name="Alvarado L."/>
            <person name="Arachchi H.M."/>
            <person name="Berlin A."/>
            <person name="Brown A."/>
            <person name="Chapman S.B."/>
            <person name="Chen Z."/>
            <person name="Dunbar C."/>
            <person name="Freedman E."/>
            <person name="Gearin G."/>
            <person name="Goldberg J."/>
            <person name="Griggs A."/>
            <person name="Gujja S."/>
            <person name="Heiman D."/>
            <person name="Howarth C."/>
            <person name="Larson L."/>
            <person name="Lui A."/>
            <person name="MacDonald P.J.P."/>
            <person name="Montmayeur A."/>
            <person name="Murphy C."/>
            <person name="Neiman D."/>
            <person name="Pearson M."/>
            <person name="Priest M."/>
            <person name="Roberts A."/>
            <person name="Saif S."/>
            <person name="Shea T."/>
            <person name="Shenoy N."/>
            <person name="Sisk P."/>
            <person name="Stolte C."/>
            <person name="Sykes S."/>
            <person name="Wortman J."/>
            <person name="Nusbaum C."/>
            <person name="Birren B."/>
        </authorList>
    </citation>
    <scope>NUCLEOTIDE SEQUENCE [LARGE SCALE GENOMIC DNA]</scope>
    <source>
        <strain evidence="4">54008</strain>
    </source>
</reference>
<dbReference type="CDD" id="cd08708">
    <property type="entry name" value="RGS_FLBA"/>
    <property type="match status" value="1"/>
</dbReference>
<accession>X0HS19</accession>
<dbReference type="HOGENOM" id="CLU_013365_1_1_1"/>